<reference evidence="1 2" key="1">
    <citation type="submission" date="2018-06" db="EMBL/GenBank/DDBJ databases">
        <title>Genome analysis of cellulolytic fungus Trichoderma lentiforme CFAM-422.</title>
        <authorList>
            <person name="Steindorff A.S."/>
            <person name="Formighieri E.F."/>
            <person name="Midorikawa G.E.O."/>
            <person name="Tamietti M.S."/>
            <person name="Ramos E.Z."/>
            <person name="Silva A.S."/>
            <person name="Bon E.P.S."/>
            <person name="Mendes T.D."/>
            <person name="Damaso M.C.T."/>
            <person name="Favaro L.C.L."/>
        </authorList>
    </citation>
    <scope>NUCLEOTIDE SEQUENCE [LARGE SCALE GENOMIC DNA]</scope>
    <source>
        <strain evidence="1 2">CFAM-422</strain>
    </source>
</reference>
<organism evidence="1 2">
    <name type="scientific">Trichoderma lentiforme</name>
    <dbReference type="NCBI Taxonomy" id="1567552"/>
    <lineage>
        <taxon>Eukaryota</taxon>
        <taxon>Fungi</taxon>
        <taxon>Dikarya</taxon>
        <taxon>Ascomycota</taxon>
        <taxon>Pezizomycotina</taxon>
        <taxon>Sordariomycetes</taxon>
        <taxon>Hypocreomycetidae</taxon>
        <taxon>Hypocreales</taxon>
        <taxon>Hypocreaceae</taxon>
        <taxon>Trichoderma</taxon>
    </lineage>
</organism>
<evidence type="ECO:0000313" key="2">
    <source>
        <dbReference type="Proteomes" id="UP000801864"/>
    </source>
</evidence>
<protein>
    <submittedName>
        <fullName evidence="1">Uncharacterized protein</fullName>
    </submittedName>
</protein>
<comment type="caution">
    <text evidence="1">The sequence shown here is derived from an EMBL/GenBank/DDBJ whole genome shotgun (WGS) entry which is preliminary data.</text>
</comment>
<name>A0A9P5CGF3_9HYPO</name>
<proteinExistence type="predicted"/>
<dbReference type="Proteomes" id="UP000801864">
    <property type="component" value="Unassembled WGS sequence"/>
</dbReference>
<sequence length="143" mass="16101">MPQIAVKEKLVELIAEGGGGMPCNDARGLRFSTGGLHSRSGWLFTHHIQYTCLYSYLHRQPTTRMRIPWVQFHSAPNGRPRELRITHWFDELVCRHKQVKAPYRLQKHVENASLSPWIPAPSGGGEKSVPGAALPVQVFVLLP</sequence>
<accession>A0A9P5CGF3</accession>
<gene>
    <name evidence="1" type="ORF">CFAM422_004851</name>
</gene>
<dbReference type="AlphaFoldDB" id="A0A9P5CGF3"/>
<dbReference type="EMBL" id="QLNT01000007">
    <property type="protein sequence ID" value="KAF3073292.1"/>
    <property type="molecule type" value="Genomic_DNA"/>
</dbReference>
<evidence type="ECO:0000313" key="1">
    <source>
        <dbReference type="EMBL" id="KAF3073292.1"/>
    </source>
</evidence>
<keyword evidence="2" id="KW-1185">Reference proteome</keyword>